<organism evidence="3 4">
    <name type="scientific">Daucus carota subsp. sativus</name>
    <name type="common">Carrot</name>
    <dbReference type="NCBI Taxonomy" id="79200"/>
    <lineage>
        <taxon>Eukaryota</taxon>
        <taxon>Viridiplantae</taxon>
        <taxon>Streptophyta</taxon>
        <taxon>Embryophyta</taxon>
        <taxon>Tracheophyta</taxon>
        <taxon>Spermatophyta</taxon>
        <taxon>Magnoliopsida</taxon>
        <taxon>eudicotyledons</taxon>
        <taxon>Gunneridae</taxon>
        <taxon>Pentapetalae</taxon>
        <taxon>asterids</taxon>
        <taxon>campanulids</taxon>
        <taxon>Apiales</taxon>
        <taxon>Apiaceae</taxon>
        <taxon>Apioideae</taxon>
        <taxon>Scandiceae</taxon>
        <taxon>Daucinae</taxon>
        <taxon>Daucus</taxon>
        <taxon>Daucus sect. Daucus</taxon>
    </lineage>
</organism>
<keyword evidence="2" id="KW-0812">Transmembrane</keyword>
<protein>
    <submittedName>
        <fullName evidence="3">Uncharacterized protein</fullName>
    </submittedName>
</protein>
<feature type="compositionally biased region" description="Polar residues" evidence="1">
    <location>
        <begin position="1"/>
        <end position="11"/>
    </location>
</feature>
<dbReference type="KEGG" id="dcr:108195232"/>
<keyword evidence="4" id="KW-1185">Reference proteome</keyword>
<dbReference type="Pfam" id="PF04749">
    <property type="entry name" value="PLAC8"/>
    <property type="match status" value="1"/>
</dbReference>
<keyword evidence="2" id="KW-0472">Membrane</keyword>
<accession>A0AAF0XGH5</accession>
<proteinExistence type="predicted"/>
<dbReference type="EMBL" id="CP093349">
    <property type="protein sequence ID" value="WOH07623.1"/>
    <property type="molecule type" value="Genomic_DNA"/>
</dbReference>
<dbReference type="InterPro" id="IPR006461">
    <property type="entry name" value="PLAC_motif_containing"/>
</dbReference>
<sequence length="177" mass="19449">MYSTNANNYEKSPQPSAPPAYQYGQPPPITGVPMQYSSEPAMWSTGLFDCLSDFPQCVVTCCCPCISFGQIAEIVDKGSNSCVTSGALYALLALVTGCGCMYSCFYRTKMRKQYMLEESPCGDCLVHLCCEPCALCQEHRELRIRGFDMSLGWQGNLERQSGGMAMAPIVPQSGMRR</sequence>
<feature type="transmembrane region" description="Helical" evidence="2">
    <location>
        <begin position="86"/>
        <end position="105"/>
    </location>
</feature>
<gene>
    <name evidence="3" type="ORF">DCAR_0727056</name>
</gene>
<evidence type="ECO:0000313" key="4">
    <source>
        <dbReference type="Proteomes" id="UP000077755"/>
    </source>
</evidence>
<name>A0AAF0XGH5_DAUCS</name>
<dbReference type="AlphaFoldDB" id="A0AAF0XGH5"/>
<keyword evidence="2" id="KW-1133">Transmembrane helix</keyword>
<evidence type="ECO:0000256" key="1">
    <source>
        <dbReference type="SAM" id="MobiDB-lite"/>
    </source>
</evidence>
<reference evidence="3" key="1">
    <citation type="journal article" date="2016" name="Nat. Genet.">
        <title>A high-quality carrot genome assembly provides new insights into carotenoid accumulation and asterid genome evolution.</title>
        <authorList>
            <person name="Iorizzo M."/>
            <person name="Ellison S."/>
            <person name="Senalik D."/>
            <person name="Zeng P."/>
            <person name="Satapoomin P."/>
            <person name="Huang J."/>
            <person name="Bowman M."/>
            <person name="Iovene M."/>
            <person name="Sanseverino W."/>
            <person name="Cavagnaro P."/>
            <person name="Yildiz M."/>
            <person name="Macko-Podgorni A."/>
            <person name="Moranska E."/>
            <person name="Grzebelus E."/>
            <person name="Grzebelus D."/>
            <person name="Ashrafi H."/>
            <person name="Zheng Z."/>
            <person name="Cheng S."/>
            <person name="Spooner D."/>
            <person name="Van Deynze A."/>
            <person name="Simon P."/>
        </authorList>
    </citation>
    <scope>NUCLEOTIDE SEQUENCE</scope>
    <source>
        <tissue evidence="3">Leaf</tissue>
    </source>
</reference>
<dbReference type="Proteomes" id="UP000077755">
    <property type="component" value="Chromosome 7"/>
</dbReference>
<evidence type="ECO:0000256" key="2">
    <source>
        <dbReference type="SAM" id="Phobius"/>
    </source>
</evidence>
<evidence type="ECO:0000313" key="3">
    <source>
        <dbReference type="EMBL" id="WOH07623.1"/>
    </source>
</evidence>
<dbReference type="PANTHER" id="PTHR15907">
    <property type="entry name" value="DUF614 FAMILY PROTEIN-RELATED"/>
    <property type="match status" value="1"/>
</dbReference>
<feature type="region of interest" description="Disordered" evidence="1">
    <location>
        <begin position="1"/>
        <end position="20"/>
    </location>
</feature>
<reference evidence="3" key="2">
    <citation type="submission" date="2022-03" db="EMBL/GenBank/DDBJ databases">
        <title>Draft title - Genomic analysis of global carrot germplasm unveils the trajectory of domestication and the origin of high carotenoid orange carrot.</title>
        <authorList>
            <person name="Iorizzo M."/>
            <person name="Ellison S."/>
            <person name="Senalik D."/>
            <person name="Macko-Podgorni A."/>
            <person name="Grzebelus D."/>
            <person name="Bostan H."/>
            <person name="Rolling W."/>
            <person name="Curaba J."/>
            <person name="Simon P."/>
        </authorList>
    </citation>
    <scope>NUCLEOTIDE SEQUENCE</scope>
    <source>
        <tissue evidence="3">Leaf</tissue>
    </source>
</reference>
<dbReference type="NCBIfam" id="TIGR01571">
    <property type="entry name" value="A_thal_Cys_rich"/>
    <property type="match status" value="1"/>
</dbReference>